<evidence type="ECO:0008006" key="4">
    <source>
        <dbReference type="Google" id="ProtNLM"/>
    </source>
</evidence>
<dbReference type="RefSeq" id="WP_151107039.1">
    <property type="nucleotide sequence ID" value="NZ_WAEM01000002.1"/>
</dbReference>
<feature type="transmembrane region" description="Helical" evidence="1">
    <location>
        <begin position="46"/>
        <end position="63"/>
    </location>
</feature>
<keyword evidence="1" id="KW-0472">Membrane</keyword>
<organism evidence="2 3">
    <name type="scientific">Flavobacterium luteum</name>
    <dbReference type="NCBI Taxonomy" id="2026654"/>
    <lineage>
        <taxon>Bacteria</taxon>
        <taxon>Pseudomonadati</taxon>
        <taxon>Bacteroidota</taxon>
        <taxon>Flavobacteriia</taxon>
        <taxon>Flavobacteriales</taxon>
        <taxon>Flavobacteriaceae</taxon>
        <taxon>Flavobacterium</taxon>
    </lineage>
</organism>
<dbReference type="Proteomes" id="UP000490922">
    <property type="component" value="Unassembled WGS sequence"/>
</dbReference>
<dbReference type="OrthoDB" id="1439867at2"/>
<gene>
    <name evidence="2" type="ORF">F6464_06795</name>
</gene>
<reference evidence="2 3" key="1">
    <citation type="submission" date="2019-09" db="EMBL/GenBank/DDBJ databases">
        <title>Flavobacterium sp. nov., isolated from glacier ice.</title>
        <authorList>
            <person name="Liu Q."/>
        </authorList>
    </citation>
    <scope>NUCLEOTIDE SEQUENCE [LARGE SCALE GENOMIC DNA]</scope>
    <source>
        <strain evidence="2 3">NBRC 112527</strain>
    </source>
</reference>
<feature type="transmembrane region" description="Helical" evidence="1">
    <location>
        <begin position="72"/>
        <end position="90"/>
    </location>
</feature>
<feature type="transmembrane region" description="Helical" evidence="1">
    <location>
        <begin position="292"/>
        <end position="308"/>
    </location>
</feature>
<protein>
    <recommendedName>
        <fullName evidence="4">Beta-carotene 15,15'-monooxygenase</fullName>
    </recommendedName>
</protein>
<dbReference type="AlphaFoldDB" id="A0A7J5AHP9"/>
<evidence type="ECO:0000313" key="2">
    <source>
        <dbReference type="EMBL" id="KAB1157045.1"/>
    </source>
</evidence>
<dbReference type="EMBL" id="WAEM01000002">
    <property type="protein sequence ID" value="KAB1157045.1"/>
    <property type="molecule type" value="Genomic_DNA"/>
</dbReference>
<name>A0A7J5AHP9_9FLAO</name>
<sequence>MFTSLFRKSTPLNYSIVILGVILFYFLVQIHFVTNDLTSINAIEKVVLLAIIFGSIFTTNFIVKKNGLSKDSAYTVFFYLLLLLFFPNVWNNTSLLISNFFILLSLRRLVSLQSLKTPKEKIFDASLWVFVAAMFHFWSIIYIILVFIAILFHAARDYRNWFLPFIAFFTASSLFLLFALIFDKSWISQLLSEMAVNYKIDYFVKTSQNLALSVYATIGLFFVISLLMSMSNRPLMLHTSYKKMLWAFFIGITVYVISSNKSNDLLVFTVAPLAVMITSYVEMAQIKWQKEVIIIFLILSGFTTFFSQL</sequence>
<proteinExistence type="predicted"/>
<keyword evidence="1" id="KW-0812">Transmembrane</keyword>
<keyword evidence="3" id="KW-1185">Reference proteome</keyword>
<comment type="caution">
    <text evidence="2">The sequence shown here is derived from an EMBL/GenBank/DDBJ whole genome shotgun (WGS) entry which is preliminary data.</text>
</comment>
<accession>A0A7J5AHP9</accession>
<dbReference type="InterPro" id="IPR045625">
    <property type="entry name" value="DUF6427"/>
</dbReference>
<feature type="transmembrane region" description="Helical" evidence="1">
    <location>
        <begin position="127"/>
        <end position="155"/>
    </location>
</feature>
<feature type="transmembrane region" description="Helical" evidence="1">
    <location>
        <begin position="12"/>
        <end position="34"/>
    </location>
</feature>
<evidence type="ECO:0000256" key="1">
    <source>
        <dbReference type="SAM" id="Phobius"/>
    </source>
</evidence>
<evidence type="ECO:0000313" key="3">
    <source>
        <dbReference type="Proteomes" id="UP000490922"/>
    </source>
</evidence>
<dbReference type="Pfam" id="PF19992">
    <property type="entry name" value="DUF6427"/>
    <property type="match status" value="1"/>
</dbReference>
<keyword evidence="1" id="KW-1133">Transmembrane helix</keyword>
<feature type="transmembrane region" description="Helical" evidence="1">
    <location>
        <begin position="240"/>
        <end position="258"/>
    </location>
</feature>
<feature type="transmembrane region" description="Helical" evidence="1">
    <location>
        <begin position="265"/>
        <end position="286"/>
    </location>
</feature>
<feature type="transmembrane region" description="Helical" evidence="1">
    <location>
        <begin position="209"/>
        <end position="228"/>
    </location>
</feature>
<feature type="transmembrane region" description="Helical" evidence="1">
    <location>
        <begin position="161"/>
        <end position="182"/>
    </location>
</feature>